<dbReference type="EMBL" id="VSWC01000132">
    <property type="protein sequence ID" value="KAA1079733.1"/>
    <property type="molecule type" value="Genomic_DNA"/>
</dbReference>
<keyword evidence="2" id="KW-1185">Reference proteome</keyword>
<protein>
    <submittedName>
        <fullName evidence="1">Uncharacterized protein</fullName>
    </submittedName>
</protein>
<dbReference type="AlphaFoldDB" id="A0A5B0MTJ9"/>
<reference evidence="1 2" key="1">
    <citation type="submission" date="2019-05" db="EMBL/GenBank/DDBJ databases">
        <title>Emergence of the Ug99 lineage of the wheat stem rust pathogen through somatic hybridization.</title>
        <authorList>
            <person name="Li F."/>
            <person name="Upadhyaya N.M."/>
            <person name="Sperschneider J."/>
            <person name="Matny O."/>
            <person name="Nguyen-Phuc H."/>
            <person name="Mago R."/>
            <person name="Raley C."/>
            <person name="Miller M.E."/>
            <person name="Silverstein K.A.T."/>
            <person name="Henningsen E."/>
            <person name="Hirsch C.D."/>
            <person name="Visser B."/>
            <person name="Pretorius Z.A."/>
            <person name="Steffenson B.J."/>
            <person name="Schwessinger B."/>
            <person name="Dodds P.N."/>
            <person name="Figueroa M."/>
        </authorList>
    </citation>
    <scope>NUCLEOTIDE SEQUENCE [LARGE SCALE GENOMIC DNA]</scope>
    <source>
        <strain evidence="1">21-0</strain>
    </source>
</reference>
<organism evidence="1 2">
    <name type="scientific">Puccinia graminis f. sp. tritici</name>
    <dbReference type="NCBI Taxonomy" id="56615"/>
    <lineage>
        <taxon>Eukaryota</taxon>
        <taxon>Fungi</taxon>
        <taxon>Dikarya</taxon>
        <taxon>Basidiomycota</taxon>
        <taxon>Pucciniomycotina</taxon>
        <taxon>Pucciniomycetes</taxon>
        <taxon>Pucciniales</taxon>
        <taxon>Pucciniaceae</taxon>
        <taxon>Puccinia</taxon>
    </lineage>
</organism>
<dbReference type="Proteomes" id="UP000324748">
    <property type="component" value="Unassembled WGS sequence"/>
</dbReference>
<evidence type="ECO:0000313" key="2">
    <source>
        <dbReference type="Proteomes" id="UP000324748"/>
    </source>
</evidence>
<gene>
    <name evidence="1" type="ORF">PGT21_022667</name>
</gene>
<accession>A0A5B0MTJ9</accession>
<sequence length="67" mass="7587">MIVVGDISAKRDPEWRVHPAGPSAPEPFNTILAMAEWKLQSEGDDTCVWARLGRDFIGRRIIPKIRD</sequence>
<comment type="caution">
    <text evidence="1">The sequence shown here is derived from an EMBL/GenBank/DDBJ whole genome shotgun (WGS) entry which is preliminary data.</text>
</comment>
<proteinExistence type="predicted"/>
<evidence type="ECO:0000313" key="1">
    <source>
        <dbReference type="EMBL" id="KAA1079733.1"/>
    </source>
</evidence>
<name>A0A5B0MTJ9_PUCGR</name>